<reference evidence="1" key="1">
    <citation type="submission" date="2018-05" db="EMBL/GenBank/DDBJ databases">
        <title>Draft genome of Mucuna pruriens seed.</title>
        <authorList>
            <person name="Nnadi N.E."/>
            <person name="Vos R."/>
            <person name="Hasami M.H."/>
            <person name="Devisetty U.K."/>
            <person name="Aguiy J.C."/>
        </authorList>
    </citation>
    <scope>NUCLEOTIDE SEQUENCE [LARGE SCALE GENOMIC DNA]</scope>
    <source>
        <strain evidence="1">JCA_2017</strain>
    </source>
</reference>
<name>A0A371FPB5_MUCPR</name>
<feature type="non-terminal residue" evidence="1">
    <location>
        <position position="182"/>
    </location>
</feature>
<dbReference type="AlphaFoldDB" id="A0A371FPB5"/>
<dbReference type="SUPFAM" id="SSF56801">
    <property type="entry name" value="Acetyl-CoA synthetase-like"/>
    <property type="match status" value="1"/>
</dbReference>
<feature type="non-terminal residue" evidence="1">
    <location>
        <position position="1"/>
    </location>
</feature>
<dbReference type="GO" id="GO:0005783">
    <property type="term" value="C:endoplasmic reticulum"/>
    <property type="evidence" value="ECO:0007669"/>
    <property type="project" value="TreeGrafter"/>
</dbReference>
<organism evidence="1 2">
    <name type="scientific">Mucuna pruriens</name>
    <name type="common">Velvet bean</name>
    <name type="synonym">Dolichos pruriens</name>
    <dbReference type="NCBI Taxonomy" id="157652"/>
    <lineage>
        <taxon>Eukaryota</taxon>
        <taxon>Viridiplantae</taxon>
        <taxon>Streptophyta</taxon>
        <taxon>Embryophyta</taxon>
        <taxon>Tracheophyta</taxon>
        <taxon>Spermatophyta</taxon>
        <taxon>Magnoliopsida</taxon>
        <taxon>eudicotyledons</taxon>
        <taxon>Gunneridae</taxon>
        <taxon>Pentapetalae</taxon>
        <taxon>rosids</taxon>
        <taxon>fabids</taxon>
        <taxon>Fabales</taxon>
        <taxon>Fabaceae</taxon>
        <taxon>Papilionoideae</taxon>
        <taxon>50 kb inversion clade</taxon>
        <taxon>NPAAA clade</taxon>
        <taxon>indigoferoid/millettioid clade</taxon>
        <taxon>Phaseoleae</taxon>
        <taxon>Mucuna</taxon>
    </lineage>
</organism>
<dbReference type="OrthoDB" id="1700726at2759"/>
<dbReference type="GO" id="GO:0010025">
    <property type="term" value="P:wax biosynthetic process"/>
    <property type="evidence" value="ECO:0007669"/>
    <property type="project" value="TreeGrafter"/>
</dbReference>
<dbReference type="GO" id="GO:0004467">
    <property type="term" value="F:long-chain fatty acid-CoA ligase activity"/>
    <property type="evidence" value="ECO:0007669"/>
    <property type="project" value="TreeGrafter"/>
</dbReference>
<proteinExistence type="predicted"/>
<protein>
    <submittedName>
        <fullName evidence="1">Long chain acyl-CoA synthetase 1</fullName>
    </submittedName>
</protein>
<dbReference type="GO" id="GO:0016020">
    <property type="term" value="C:membrane"/>
    <property type="evidence" value="ECO:0007669"/>
    <property type="project" value="TreeGrafter"/>
</dbReference>
<evidence type="ECO:0000313" key="1">
    <source>
        <dbReference type="EMBL" id="RDX80169.1"/>
    </source>
</evidence>
<comment type="caution">
    <text evidence="1">The sequence shown here is derived from an EMBL/GenBank/DDBJ whole genome shotgun (WGS) entry which is preliminary data.</text>
</comment>
<keyword evidence="2" id="KW-1185">Reference proteome</keyword>
<sequence>DIGELHPNGVVKIIDRKKNLIKLSQGEYIALEHLENVYGITPIVEDVSIFINSVIFKSALVAVVVPNEEITKKWAYSNGHMAPFSELCSLDQLKKYVLSELKMTAEKNKLKGFEYIKGVVLDPQPFDMERDLVTSTMKKRRNNMLKYYQVSLSKGLSSVEVKTSKFNLGGNLISATLFNQLA</sequence>
<dbReference type="EMBL" id="QJKJ01008308">
    <property type="protein sequence ID" value="RDX80169.1"/>
    <property type="molecule type" value="Genomic_DNA"/>
</dbReference>
<gene>
    <name evidence="1" type="primary">LACS1</name>
    <name evidence="1" type="ORF">CR513_39316</name>
</gene>
<dbReference type="PANTHER" id="PTHR43272:SF6">
    <property type="entry name" value="LONG CHAIN ACYL-COA SYNTHETASE 1"/>
    <property type="match status" value="1"/>
</dbReference>
<dbReference type="GO" id="GO:0010143">
    <property type="term" value="P:cutin biosynthetic process"/>
    <property type="evidence" value="ECO:0007669"/>
    <property type="project" value="TreeGrafter"/>
</dbReference>
<accession>A0A371FPB5</accession>
<evidence type="ECO:0000313" key="2">
    <source>
        <dbReference type="Proteomes" id="UP000257109"/>
    </source>
</evidence>
<dbReference type="PANTHER" id="PTHR43272">
    <property type="entry name" value="LONG-CHAIN-FATTY-ACID--COA LIGASE"/>
    <property type="match status" value="1"/>
</dbReference>
<dbReference type="STRING" id="157652.A0A371FPB5"/>
<dbReference type="Proteomes" id="UP000257109">
    <property type="component" value="Unassembled WGS sequence"/>
</dbReference>